<dbReference type="EMBL" id="MLJW01000923">
    <property type="protein sequence ID" value="OIQ81448.1"/>
    <property type="molecule type" value="Genomic_DNA"/>
</dbReference>
<protein>
    <recommendedName>
        <fullName evidence="1">HD/PDEase domain-containing protein</fullName>
    </recommendedName>
</protein>
<organism evidence="2">
    <name type="scientific">mine drainage metagenome</name>
    <dbReference type="NCBI Taxonomy" id="410659"/>
    <lineage>
        <taxon>unclassified sequences</taxon>
        <taxon>metagenomes</taxon>
        <taxon>ecological metagenomes</taxon>
    </lineage>
</organism>
<dbReference type="InterPro" id="IPR006674">
    <property type="entry name" value="HD_domain"/>
</dbReference>
<gene>
    <name evidence="2" type="ORF">GALL_367770</name>
</gene>
<dbReference type="Gene3D" id="1.10.3210.10">
    <property type="entry name" value="Hypothetical protein af1432"/>
    <property type="match status" value="1"/>
</dbReference>
<evidence type="ECO:0000259" key="1">
    <source>
        <dbReference type="SMART" id="SM00471"/>
    </source>
</evidence>
<reference evidence="2" key="1">
    <citation type="submission" date="2016-10" db="EMBL/GenBank/DDBJ databases">
        <title>Sequence of Gallionella enrichment culture.</title>
        <authorList>
            <person name="Poehlein A."/>
            <person name="Muehling M."/>
            <person name="Daniel R."/>
        </authorList>
    </citation>
    <scope>NUCLEOTIDE SEQUENCE</scope>
</reference>
<proteinExistence type="predicted"/>
<dbReference type="SUPFAM" id="SSF109604">
    <property type="entry name" value="HD-domain/PDEase-like"/>
    <property type="match status" value="1"/>
</dbReference>
<dbReference type="InterPro" id="IPR003607">
    <property type="entry name" value="HD/PDEase_dom"/>
</dbReference>
<feature type="domain" description="HD/PDEase" evidence="1">
    <location>
        <begin position="45"/>
        <end position="195"/>
    </location>
</feature>
<sequence length="199" mass="22157">MNSPHMLTFSGRDYLPTQMVPADVDVEDVAHALSLICRFGGHTEVHYSVAQHSLLVAKILEDQGAPVEAQLAGLLHDAHEAYIGDIPTPIKSVLGATWHDLEADVATAVRRALDVTSAFHDWEDLIKYADRVALATERRDLMHFDADHNIPWRLLGGVTPFHEKIGALGWSPQWWADVFLDRYEALRSAREAARLPHAA</sequence>
<name>A0A1J5QDD5_9ZZZZ</name>
<comment type="caution">
    <text evidence="2">The sequence shown here is derived from an EMBL/GenBank/DDBJ whole genome shotgun (WGS) entry which is preliminary data.</text>
</comment>
<accession>A0A1J5QDD5</accession>
<dbReference type="AlphaFoldDB" id="A0A1J5QDD5"/>
<dbReference type="Pfam" id="PF01966">
    <property type="entry name" value="HD"/>
    <property type="match status" value="1"/>
</dbReference>
<evidence type="ECO:0000313" key="2">
    <source>
        <dbReference type="EMBL" id="OIQ81448.1"/>
    </source>
</evidence>
<dbReference type="SMART" id="SM00471">
    <property type="entry name" value="HDc"/>
    <property type="match status" value="1"/>
</dbReference>